<dbReference type="PANTHER" id="PTHR30007:SF1">
    <property type="entry name" value="BLR1914 PROTEIN"/>
    <property type="match status" value="1"/>
</dbReference>
<evidence type="ECO:0000259" key="2">
    <source>
        <dbReference type="Pfam" id="PF01609"/>
    </source>
</evidence>
<sequence>MAEPDDHAFGRSRGGLTTKIHLAVDASSRVLAIVVTAGQRADTPVFAEVMARIRVPRIGGGYPRTPPAHVLAGRAYSSRKIRESLRRRQAPHTIPEKRDQVGHRRRRGSAGGRPPGFDREKCKARHKVECRIGLLKQARGVATRYEKLAVRFEAATQLTLIRQAL</sequence>
<gene>
    <name evidence="3" type="ORF">SRIMR7_00775</name>
</gene>
<feature type="region of interest" description="Disordered" evidence="1">
    <location>
        <begin position="84"/>
        <end position="120"/>
    </location>
</feature>
<evidence type="ECO:0000256" key="1">
    <source>
        <dbReference type="SAM" id="MobiDB-lite"/>
    </source>
</evidence>
<accession>A0ABY3YS10</accession>
<dbReference type="Proteomes" id="UP000829494">
    <property type="component" value="Chromosome"/>
</dbReference>
<feature type="domain" description="Transposase IS4-like" evidence="2">
    <location>
        <begin position="11"/>
        <end position="160"/>
    </location>
</feature>
<keyword evidence="4" id="KW-1185">Reference proteome</keyword>
<organism evidence="3 4">
    <name type="scientific">Streptomyces rimosus subsp. rimosus</name>
    <dbReference type="NCBI Taxonomy" id="132474"/>
    <lineage>
        <taxon>Bacteria</taxon>
        <taxon>Bacillati</taxon>
        <taxon>Actinomycetota</taxon>
        <taxon>Actinomycetes</taxon>
        <taxon>Kitasatosporales</taxon>
        <taxon>Streptomycetaceae</taxon>
        <taxon>Streptomyces</taxon>
    </lineage>
</organism>
<reference evidence="3 4" key="1">
    <citation type="submission" date="2022-03" db="EMBL/GenBank/DDBJ databases">
        <title>Complete genome of Streptomyces rimosus ssp. rimosus R7 (=ATCC 10970).</title>
        <authorList>
            <person name="Beganovic S."/>
            <person name="Ruckert C."/>
            <person name="Busche T."/>
            <person name="Kalinowski J."/>
            <person name="Wittmann C."/>
        </authorList>
    </citation>
    <scope>NUCLEOTIDE SEQUENCE [LARGE SCALE GENOMIC DNA]</scope>
    <source>
        <strain evidence="3 4">R7</strain>
    </source>
</reference>
<protein>
    <submittedName>
        <fullName evidence="3">Transposase DDE domain protein</fullName>
    </submittedName>
</protein>
<name>A0ABY3YS10_STRRM</name>
<evidence type="ECO:0000313" key="3">
    <source>
        <dbReference type="EMBL" id="UNZ00667.1"/>
    </source>
</evidence>
<dbReference type="Pfam" id="PF01609">
    <property type="entry name" value="DDE_Tnp_1"/>
    <property type="match status" value="1"/>
</dbReference>
<evidence type="ECO:0000313" key="4">
    <source>
        <dbReference type="Proteomes" id="UP000829494"/>
    </source>
</evidence>
<dbReference type="NCBIfam" id="NF033580">
    <property type="entry name" value="transpos_IS5_3"/>
    <property type="match status" value="1"/>
</dbReference>
<dbReference type="PANTHER" id="PTHR30007">
    <property type="entry name" value="PHP DOMAIN PROTEIN"/>
    <property type="match status" value="1"/>
</dbReference>
<dbReference type="InterPro" id="IPR002559">
    <property type="entry name" value="Transposase_11"/>
</dbReference>
<dbReference type="EMBL" id="CP094298">
    <property type="protein sequence ID" value="UNZ00667.1"/>
    <property type="molecule type" value="Genomic_DNA"/>
</dbReference>
<proteinExistence type="predicted"/>